<evidence type="ECO:0000259" key="8">
    <source>
        <dbReference type="Pfam" id="PF07686"/>
    </source>
</evidence>
<feature type="region of interest" description="Disordered" evidence="5">
    <location>
        <begin position="164"/>
        <end position="233"/>
    </location>
</feature>
<keyword evidence="6" id="KW-0812">Transmembrane</keyword>
<evidence type="ECO:0000256" key="6">
    <source>
        <dbReference type="SAM" id="Phobius"/>
    </source>
</evidence>
<accession>A0A974H928</accession>
<keyword evidence="4" id="KW-0325">Glycoprotein</keyword>
<dbReference type="AlphaFoldDB" id="A0A974H928"/>
<feature type="compositionally biased region" description="Basic and acidic residues" evidence="5">
    <location>
        <begin position="221"/>
        <end position="233"/>
    </location>
</feature>
<keyword evidence="2 7" id="KW-0732">Signal</keyword>
<dbReference type="InterPro" id="IPR013106">
    <property type="entry name" value="Ig_V-set"/>
</dbReference>
<dbReference type="Proteomes" id="UP000694892">
    <property type="component" value="Chromosome 8L"/>
</dbReference>
<feature type="domain" description="Immunoglobulin V-set" evidence="8">
    <location>
        <begin position="29"/>
        <end position="114"/>
    </location>
</feature>
<reference evidence="10" key="1">
    <citation type="journal article" date="2016" name="Nature">
        <title>Genome evolution in the allotetraploid frog Xenopus laevis.</title>
        <authorList>
            <person name="Session A.M."/>
            <person name="Uno Y."/>
            <person name="Kwon T."/>
            <person name="Chapman J.A."/>
            <person name="Toyoda A."/>
            <person name="Takahashi S."/>
            <person name="Fukui A."/>
            <person name="Hikosaka A."/>
            <person name="Suzuki A."/>
            <person name="Kondo M."/>
            <person name="van Heeringen S.J."/>
            <person name="Quigley I."/>
            <person name="Heinz S."/>
            <person name="Ogino H."/>
            <person name="Ochi H."/>
            <person name="Hellsten U."/>
            <person name="Lyons J.B."/>
            <person name="Simakov O."/>
            <person name="Putnam N."/>
            <person name="Stites J."/>
            <person name="Kuroki Y."/>
            <person name="Tanaka T."/>
            <person name="Michiue T."/>
            <person name="Watanabe M."/>
            <person name="Bogdanovic O."/>
            <person name="Lister R."/>
            <person name="Georgiou G."/>
            <person name="Paranjpe S.S."/>
            <person name="van Kruijsbergen I."/>
            <person name="Shu S."/>
            <person name="Carlson J."/>
            <person name="Kinoshita T."/>
            <person name="Ohta Y."/>
            <person name="Mawaribuchi S."/>
            <person name="Jenkins J."/>
            <person name="Grimwood J."/>
            <person name="Schmutz J."/>
            <person name="Mitros T."/>
            <person name="Mozaffari S.V."/>
            <person name="Suzuki Y."/>
            <person name="Haramoto Y."/>
            <person name="Yamamoto T.S."/>
            <person name="Takagi C."/>
            <person name="Heald R."/>
            <person name="Miller K."/>
            <person name="Haudenschild C."/>
            <person name="Kitzman J."/>
            <person name="Nakayama T."/>
            <person name="Izutsu Y."/>
            <person name="Robert J."/>
            <person name="Fortriede J."/>
            <person name="Burns K."/>
            <person name="Lotay V."/>
            <person name="Karimi K."/>
            <person name="Yasuoka Y."/>
            <person name="Dichmann D.S."/>
            <person name="Flajnik M.F."/>
            <person name="Houston D.W."/>
            <person name="Shendure J."/>
            <person name="DuPasquier L."/>
            <person name="Vize P.D."/>
            <person name="Zorn A.M."/>
            <person name="Ito M."/>
            <person name="Marcotte E.M."/>
            <person name="Wallingford J.B."/>
            <person name="Ito Y."/>
            <person name="Asashima M."/>
            <person name="Ueno N."/>
            <person name="Matsuda Y."/>
            <person name="Veenstra G.J."/>
            <person name="Fujiyama A."/>
            <person name="Harland R.M."/>
            <person name="Taira M."/>
            <person name="Rokhsar D.S."/>
        </authorList>
    </citation>
    <scope>NUCLEOTIDE SEQUENCE [LARGE SCALE GENOMIC DNA]</scope>
    <source>
        <strain evidence="10">J</strain>
    </source>
</reference>
<comment type="subcellular location">
    <subcellularLocation>
        <location evidence="1">Membrane</location>
    </subcellularLocation>
</comment>
<dbReference type="GO" id="GO:0016020">
    <property type="term" value="C:membrane"/>
    <property type="evidence" value="ECO:0007669"/>
    <property type="project" value="UniProtKB-SubCell"/>
</dbReference>
<dbReference type="InterPro" id="IPR036179">
    <property type="entry name" value="Ig-like_dom_sf"/>
</dbReference>
<gene>
    <name evidence="9" type="ORF">XELAEV_18040633mg</name>
</gene>
<dbReference type="InterPro" id="IPR013783">
    <property type="entry name" value="Ig-like_fold"/>
</dbReference>
<evidence type="ECO:0000256" key="7">
    <source>
        <dbReference type="SAM" id="SignalP"/>
    </source>
</evidence>
<dbReference type="InterPro" id="IPR015631">
    <property type="entry name" value="CD2/SLAM_rcpt"/>
</dbReference>
<dbReference type="EMBL" id="CM004480">
    <property type="protein sequence ID" value="OCT69318.1"/>
    <property type="molecule type" value="Genomic_DNA"/>
</dbReference>
<protein>
    <recommendedName>
        <fullName evidence="8">Immunoglobulin V-set domain-containing protein</fullName>
    </recommendedName>
</protein>
<evidence type="ECO:0000256" key="2">
    <source>
        <dbReference type="ARBA" id="ARBA00022729"/>
    </source>
</evidence>
<feature type="region of interest" description="Disordered" evidence="5">
    <location>
        <begin position="245"/>
        <end position="265"/>
    </location>
</feature>
<dbReference type="PANTHER" id="PTHR12080">
    <property type="entry name" value="SIGNALING LYMPHOCYTIC ACTIVATION MOLECULE"/>
    <property type="match status" value="1"/>
</dbReference>
<feature type="signal peptide" evidence="7">
    <location>
        <begin position="1"/>
        <end position="20"/>
    </location>
</feature>
<sequence>MKLLLYQTLILLSWYKYISCNKECGPRINVSGAEGGGASLPVKLQEQIKEITWIISNGDQPNLFATTKPNEPVDIWDNKYEGKLYSETDASLTLTDLTNQDQGIYSAAVRLRSNKRCVQLYHLQVYSPTSAMVAGPSILKWWIALIVVAVVIVVSAVHYRSKRKKRDQQNPAAIKGQTVNAEVQKHKRETGSGSGTEDERDESVVTLYSEVQLPKGPGNQAERREGNPYTKEKTEELESCYALIQGPGNQAERREDNPYTKEKTEELESCYALIQAHNDPSSNSPMKPYYNEVV</sequence>
<evidence type="ECO:0000256" key="4">
    <source>
        <dbReference type="ARBA" id="ARBA00023180"/>
    </source>
</evidence>
<evidence type="ECO:0000313" key="10">
    <source>
        <dbReference type="Proteomes" id="UP000694892"/>
    </source>
</evidence>
<evidence type="ECO:0000256" key="1">
    <source>
        <dbReference type="ARBA" id="ARBA00004370"/>
    </source>
</evidence>
<dbReference type="SUPFAM" id="SSF48726">
    <property type="entry name" value="Immunoglobulin"/>
    <property type="match status" value="1"/>
</dbReference>
<evidence type="ECO:0000256" key="3">
    <source>
        <dbReference type="ARBA" id="ARBA00023136"/>
    </source>
</evidence>
<organism evidence="9 10">
    <name type="scientific">Xenopus laevis</name>
    <name type="common">African clawed frog</name>
    <dbReference type="NCBI Taxonomy" id="8355"/>
    <lineage>
        <taxon>Eukaryota</taxon>
        <taxon>Metazoa</taxon>
        <taxon>Chordata</taxon>
        <taxon>Craniata</taxon>
        <taxon>Vertebrata</taxon>
        <taxon>Euteleostomi</taxon>
        <taxon>Amphibia</taxon>
        <taxon>Batrachia</taxon>
        <taxon>Anura</taxon>
        <taxon>Pipoidea</taxon>
        <taxon>Pipidae</taxon>
        <taxon>Xenopodinae</taxon>
        <taxon>Xenopus</taxon>
        <taxon>Xenopus</taxon>
    </lineage>
</organism>
<feature type="chain" id="PRO_5036800758" description="Immunoglobulin V-set domain-containing protein" evidence="7">
    <location>
        <begin position="21"/>
        <end position="294"/>
    </location>
</feature>
<keyword evidence="6" id="KW-1133">Transmembrane helix</keyword>
<dbReference type="PANTHER" id="PTHR12080:SF55">
    <property type="entry name" value="LYMPHOCYTE FUNCTION-ASSOCIATED ANTIGEN 3"/>
    <property type="match status" value="1"/>
</dbReference>
<dbReference type="Pfam" id="PF07686">
    <property type="entry name" value="V-set"/>
    <property type="match status" value="1"/>
</dbReference>
<keyword evidence="3 6" id="KW-0472">Membrane</keyword>
<feature type="compositionally biased region" description="Basic and acidic residues" evidence="5">
    <location>
        <begin position="251"/>
        <end position="265"/>
    </location>
</feature>
<evidence type="ECO:0000313" key="9">
    <source>
        <dbReference type="EMBL" id="OCT69318.1"/>
    </source>
</evidence>
<dbReference type="Gene3D" id="2.60.40.10">
    <property type="entry name" value="Immunoglobulins"/>
    <property type="match status" value="1"/>
</dbReference>
<evidence type="ECO:0000256" key="5">
    <source>
        <dbReference type="SAM" id="MobiDB-lite"/>
    </source>
</evidence>
<feature type="transmembrane region" description="Helical" evidence="6">
    <location>
        <begin position="141"/>
        <end position="159"/>
    </location>
</feature>
<name>A0A974H928_XENLA</name>
<proteinExistence type="predicted"/>